<accession>A0ABV9LX25</accession>
<dbReference type="Proteomes" id="UP001595897">
    <property type="component" value="Unassembled WGS sequence"/>
</dbReference>
<organism evidence="2 3">
    <name type="scientific">Glaciecola siphonariae</name>
    <dbReference type="NCBI Taxonomy" id="521012"/>
    <lineage>
        <taxon>Bacteria</taxon>
        <taxon>Pseudomonadati</taxon>
        <taxon>Pseudomonadota</taxon>
        <taxon>Gammaproteobacteria</taxon>
        <taxon>Alteromonadales</taxon>
        <taxon>Alteromonadaceae</taxon>
        <taxon>Glaciecola</taxon>
    </lineage>
</organism>
<proteinExistence type="predicted"/>
<dbReference type="Pfam" id="PF13673">
    <property type="entry name" value="Acetyltransf_10"/>
    <property type="match status" value="1"/>
</dbReference>
<keyword evidence="3" id="KW-1185">Reference proteome</keyword>
<dbReference type="Gene3D" id="3.40.630.30">
    <property type="match status" value="1"/>
</dbReference>
<dbReference type="RefSeq" id="WP_382408035.1">
    <property type="nucleotide sequence ID" value="NZ_JBHSGU010000002.1"/>
</dbReference>
<reference evidence="3" key="1">
    <citation type="journal article" date="2019" name="Int. J. Syst. Evol. Microbiol.">
        <title>The Global Catalogue of Microorganisms (GCM) 10K type strain sequencing project: providing services to taxonomists for standard genome sequencing and annotation.</title>
        <authorList>
            <consortium name="The Broad Institute Genomics Platform"/>
            <consortium name="The Broad Institute Genome Sequencing Center for Infectious Disease"/>
            <person name="Wu L."/>
            <person name="Ma J."/>
        </authorList>
    </citation>
    <scope>NUCLEOTIDE SEQUENCE [LARGE SCALE GENOMIC DNA]</scope>
    <source>
        <strain evidence="3">KACC 12507</strain>
    </source>
</reference>
<comment type="caution">
    <text evidence="2">The sequence shown here is derived from an EMBL/GenBank/DDBJ whole genome shotgun (WGS) entry which is preliminary data.</text>
</comment>
<protein>
    <submittedName>
        <fullName evidence="2">GNAT family N-acetyltransferase</fullName>
    </submittedName>
</protein>
<dbReference type="EMBL" id="JBHSGU010000002">
    <property type="protein sequence ID" value="MFC4700543.1"/>
    <property type="molecule type" value="Genomic_DNA"/>
</dbReference>
<name>A0ABV9LX25_9ALTE</name>
<evidence type="ECO:0000313" key="3">
    <source>
        <dbReference type="Proteomes" id="UP001595897"/>
    </source>
</evidence>
<gene>
    <name evidence="2" type="ORF">ACFO4O_10260</name>
</gene>
<dbReference type="PROSITE" id="PS51186">
    <property type="entry name" value="GNAT"/>
    <property type="match status" value="1"/>
</dbReference>
<dbReference type="InterPro" id="IPR016181">
    <property type="entry name" value="Acyl_CoA_acyltransferase"/>
</dbReference>
<evidence type="ECO:0000313" key="2">
    <source>
        <dbReference type="EMBL" id="MFC4700543.1"/>
    </source>
</evidence>
<sequence>MVQVIDMNILCKPFEALSSAHVYQMLRLRSEVFVVEQTCIYQDIDNKDIQHGVHHLLIESSSSELMAYARLLPKGLSYDDVSMGRVLVAQAHRGKSLGKKVIAHSLKHIALLWPGQSITIGAQSHLVDLYRSFGFVEQGQPYLEDGIAHIDMQAVSPNFKEYL</sequence>
<feature type="domain" description="N-acetyltransferase" evidence="1">
    <location>
        <begin position="12"/>
        <end position="157"/>
    </location>
</feature>
<evidence type="ECO:0000259" key="1">
    <source>
        <dbReference type="PROSITE" id="PS51186"/>
    </source>
</evidence>
<dbReference type="SUPFAM" id="SSF55729">
    <property type="entry name" value="Acyl-CoA N-acyltransferases (Nat)"/>
    <property type="match status" value="1"/>
</dbReference>
<dbReference type="InterPro" id="IPR000182">
    <property type="entry name" value="GNAT_dom"/>
</dbReference>